<dbReference type="RefSeq" id="WP_191764736.1">
    <property type="nucleotide sequence ID" value="NZ_JACSPM010000001.1"/>
</dbReference>
<protein>
    <submittedName>
        <fullName evidence="1">Uncharacterized protein</fullName>
    </submittedName>
</protein>
<comment type="caution">
    <text evidence="1">The sequence shown here is derived from an EMBL/GenBank/DDBJ whole genome shotgun (WGS) entry which is preliminary data.</text>
</comment>
<dbReference type="EMBL" id="JACSPM010000001">
    <property type="protein sequence ID" value="MBD8022903.1"/>
    <property type="molecule type" value="Genomic_DNA"/>
</dbReference>
<evidence type="ECO:0000313" key="2">
    <source>
        <dbReference type="Proteomes" id="UP000602532"/>
    </source>
</evidence>
<reference evidence="1 2" key="1">
    <citation type="submission" date="2020-08" db="EMBL/GenBank/DDBJ databases">
        <title>A Genomic Blueprint of the Chicken Gut Microbiome.</title>
        <authorList>
            <person name="Gilroy R."/>
            <person name="Ravi A."/>
            <person name="Getino M."/>
            <person name="Pursley I."/>
            <person name="Horton D.L."/>
            <person name="Alikhan N.-F."/>
            <person name="Baker D."/>
            <person name="Gharbi K."/>
            <person name="Hall N."/>
            <person name="Watson M."/>
            <person name="Adriaenssens E.M."/>
            <person name="Foster-Nyarko E."/>
            <person name="Jarju S."/>
            <person name="Secka A."/>
            <person name="Antonio M."/>
            <person name="Oren A."/>
            <person name="Chaudhuri R."/>
            <person name="La Ragione R.M."/>
            <person name="Hildebrand F."/>
            <person name="Pallen M.J."/>
        </authorList>
    </citation>
    <scope>NUCLEOTIDE SEQUENCE [LARGE SCALE GENOMIC DNA]</scope>
    <source>
        <strain evidence="1 2">Sa1CUA4</strain>
    </source>
</reference>
<proteinExistence type="predicted"/>
<organism evidence="1 2">
    <name type="scientific">Microbacterium gallinarum</name>
    <dbReference type="NCBI Taxonomy" id="2762209"/>
    <lineage>
        <taxon>Bacteria</taxon>
        <taxon>Bacillati</taxon>
        <taxon>Actinomycetota</taxon>
        <taxon>Actinomycetes</taxon>
        <taxon>Micrococcales</taxon>
        <taxon>Microbacteriaceae</taxon>
        <taxon>Microbacterium</taxon>
    </lineage>
</organism>
<name>A0ABR8X138_9MICO</name>
<gene>
    <name evidence="1" type="ORF">H9622_04765</name>
</gene>
<sequence>MSAHLVEVVITGHLGPSLTAALEGYDVVGRDDGTSSVTGMVGDQAELRALLAVFDGLNIEVVSVNRVTPA</sequence>
<dbReference type="Proteomes" id="UP000602532">
    <property type="component" value="Unassembled WGS sequence"/>
</dbReference>
<accession>A0ABR8X138</accession>
<evidence type="ECO:0000313" key="1">
    <source>
        <dbReference type="EMBL" id="MBD8022903.1"/>
    </source>
</evidence>
<keyword evidence="2" id="KW-1185">Reference proteome</keyword>